<sequence>MLDGERMARALIRISHEIVEQHPDQRLALVGIHTRGAILASRLRPLVADISGTDIPLGEVDISLYRDDVATRAAAPVVHSTNLDFDIEGTTVIVVDDVLFTGRTVRAAIDAIFDFGRPRSIRLAVLCDRGHRELPIRPDHVGKNIPTAFDDRVNVRLVETDGEDSISVSHSGAVST</sequence>
<dbReference type="AlphaFoldDB" id="A0A6J7ECQ4"/>
<protein>
    <submittedName>
        <fullName evidence="5">Unannotated protein</fullName>
    </submittedName>
</protein>
<dbReference type="SUPFAM" id="SSF53271">
    <property type="entry name" value="PRTase-like"/>
    <property type="match status" value="1"/>
</dbReference>
<dbReference type="InterPro" id="IPR023050">
    <property type="entry name" value="PyrR"/>
</dbReference>
<evidence type="ECO:0000259" key="4">
    <source>
        <dbReference type="Pfam" id="PF00156"/>
    </source>
</evidence>
<dbReference type="Gene3D" id="3.40.50.2020">
    <property type="match status" value="1"/>
</dbReference>
<evidence type="ECO:0000313" key="5">
    <source>
        <dbReference type="EMBL" id="CAB4881022.1"/>
    </source>
</evidence>
<accession>A0A6J7ECQ4</accession>
<dbReference type="InterPro" id="IPR050137">
    <property type="entry name" value="PyrR_bifunctional"/>
</dbReference>
<dbReference type="InterPro" id="IPR000836">
    <property type="entry name" value="PRTase_dom"/>
</dbReference>
<evidence type="ECO:0000256" key="3">
    <source>
        <dbReference type="ARBA" id="ARBA00023163"/>
    </source>
</evidence>
<gene>
    <name evidence="5" type="ORF">UFOPK3444_01426</name>
</gene>
<dbReference type="PANTHER" id="PTHR11608:SF0">
    <property type="entry name" value="BIFUNCTIONAL PROTEIN PYRR"/>
    <property type="match status" value="1"/>
</dbReference>
<evidence type="ECO:0000256" key="2">
    <source>
        <dbReference type="ARBA" id="ARBA00023015"/>
    </source>
</evidence>
<name>A0A6J7ECQ4_9ZZZZ</name>
<dbReference type="HAMAP" id="MF_01219">
    <property type="entry name" value="PyrR"/>
    <property type="match status" value="1"/>
</dbReference>
<dbReference type="PANTHER" id="PTHR11608">
    <property type="entry name" value="BIFUNCTIONAL PROTEIN PYRR"/>
    <property type="match status" value="1"/>
</dbReference>
<dbReference type="InterPro" id="IPR029057">
    <property type="entry name" value="PRTase-like"/>
</dbReference>
<dbReference type="NCBIfam" id="NF003549">
    <property type="entry name" value="PRK05205.1-5"/>
    <property type="match status" value="1"/>
</dbReference>
<feature type="domain" description="Phosphoribosyltransferase" evidence="4">
    <location>
        <begin position="2"/>
        <end position="143"/>
    </location>
</feature>
<dbReference type="Pfam" id="PF00156">
    <property type="entry name" value="Pribosyltran"/>
    <property type="match status" value="1"/>
</dbReference>
<keyword evidence="3" id="KW-0804">Transcription</keyword>
<evidence type="ECO:0000256" key="1">
    <source>
        <dbReference type="ARBA" id="ARBA00005565"/>
    </source>
</evidence>
<dbReference type="NCBIfam" id="NF003545">
    <property type="entry name" value="PRK05205.1-1"/>
    <property type="match status" value="1"/>
</dbReference>
<dbReference type="CDD" id="cd06223">
    <property type="entry name" value="PRTases_typeI"/>
    <property type="match status" value="1"/>
</dbReference>
<proteinExistence type="inferred from homology"/>
<organism evidence="5">
    <name type="scientific">freshwater metagenome</name>
    <dbReference type="NCBI Taxonomy" id="449393"/>
    <lineage>
        <taxon>unclassified sequences</taxon>
        <taxon>metagenomes</taxon>
        <taxon>ecological metagenomes</taxon>
    </lineage>
</organism>
<dbReference type="FunFam" id="3.40.50.2020:FF:000020">
    <property type="entry name" value="Bifunctional protein PyrR"/>
    <property type="match status" value="1"/>
</dbReference>
<comment type="similarity">
    <text evidence="1">Belongs to the purine/pyrimidine phosphoribosyltransferase family. PyrR subfamily.</text>
</comment>
<keyword evidence="2" id="KW-0805">Transcription regulation</keyword>
<reference evidence="5" key="1">
    <citation type="submission" date="2020-05" db="EMBL/GenBank/DDBJ databases">
        <authorList>
            <person name="Chiriac C."/>
            <person name="Salcher M."/>
            <person name="Ghai R."/>
            <person name="Kavagutti S V."/>
        </authorList>
    </citation>
    <scope>NUCLEOTIDE SEQUENCE</scope>
</reference>
<dbReference type="EMBL" id="CAFBLU010000034">
    <property type="protein sequence ID" value="CAB4881022.1"/>
    <property type="molecule type" value="Genomic_DNA"/>
</dbReference>